<sequence>MLVGWRKSLSSLPSTRKCYSTNSAVKIFSDHGSAEFLAAAATVQSLPTIGSHPPEVMGKFVAILLLIT</sequence>
<proteinExistence type="predicted"/>
<dbReference type="Proteomes" id="UP001055072">
    <property type="component" value="Unassembled WGS sequence"/>
</dbReference>
<dbReference type="EMBL" id="MU274905">
    <property type="protein sequence ID" value="KAI0091579.1"/>
    <property type="molecule type" value="Genomic_DNA"/>
</dbReference>
<evidence type="ECO:0000313" key="1">
    <source>
        <dbReference type="EMBL" id="KAI0091579.1"/>
    </source>
</evidence>
<reference evidence="1" key="1">
    <citation type="journal article" date="2021" name="Environ. Microbiol.">
        <title>Gene family expansions and transcriptome signatures uncover fungal adaptations to wood decay.</title>
        <authorList>
            <person name="Hage H."/>
            <person name="Miyauchi S."/>
            <person name="Viragh M."/>
            <person name="Drula E."/>
            <person name="Min B."/>
            <person name="Chaduli D."/>
            <person name="Navarro D."/>
            <person name="Favel A."/>
            <person name="Norest M."/>
            <person name="Lesage-Meessen L."/>
            <person name="Balint B."/>
            <person name="Merenyi Z."/>
            <person name="de Eugenio L."/>
            <person name="Morin E."/>
            <person name="Martinez A.T."/>
            <person name="Baldrian P."/>
            <person name="Stursova M."/>
            <person name="Martinez M.J."/>
            <person name="Novotny C."/>
            <person name="Magnuson J.K."/>
            <person name="Spatafora J.W."/>
            <person name="Maurice S."/>
            <person name="Pangilinan J."/>
            <person name="Andreopoulos W."/>
            <person name="LaButti K."/>
            <person name="Hundley H."/>
            <person name="Na H."/>
            <person name="Kuo A."/>
            <person name="Barry K."/>
            <person name="Lipzen A."/>
            <person name="Henrissat B."/>
            <person name="Riley R."/>
            <person name="Ahrendt S."/>
            <person name="Nagy L.G."/>
            <person name="Grigoriev I.V."/>
            <person name="Martin F."/>
            <person name="Rosso M.N."/>
        </authorList>
    </citation>
    <scope>NUCLEOTIDE SEQUENCE</scope>
    <source>
        <strain evidence="1">CBS 384.51</strain>
    </source>
</reference>
<protein>
    <submittedName>
        <fullName evidence="1">Uncharacterized protein</fullName>
    </submittedName>
</protein>
<gene>
    <name evidence="1" type="ORF">BDY19DRAFT_634320</name>
</gene>
<accession>A0ACB8UBF9</accession>
<organism evidence="1 2">
    <name type="scientific">Irpex rosettiformis</name>
    <dbReference type="NCBI Taxonomy" id="378272"/>
    <lineage>
        <taxon>Eukaryota</taxon>
        <taxon>Fungi</taxon>
        <taxon>Dikarya</taxon>
        <taxon>Basidiomycota</taxon>
        <taxon>Agaricomycotina</taxon>
        <taxon>Agaricomycetes</taxon>
        <taxon>Polyporales</taxon>
        <taxon>Irpicaceae</taxon>
        <taxon>Irpex</taxon>
    </lineage>
</organism>
<evidence type="ECO:0000313" key="2">
    <source>
        <dbReference type="Proteomes" id="UP001055072"/>
    </source>
</evidence>
<comment type="caution">
    <text evidence="1">The sequence shown here is derived from an EMBL/GenBank/DDBJ whole genome shotgun (WGS) entry which is preliminary data.</text>
</comment>
<name>A0ACB8UBF9_9APHY</name>
<keyword evidence="2" id="KW-1185">Reference proteome</keyword>